<dbReference type="EMBL" id="PFSK01000039">
    <property type="protein sequence ID" value="PJC22283.1"/>
    <property type="molecule type" value="Genomic_DNA"/>
</dbReference>
<dbReference type="InterPro" id="IPR058094">
    <property type="entry name" value="Ig-like_OmpL47-like"/>
</dbReference>
<dbReference type="AlphaFoldDB" id="A0A2M8EIA1"/>
<comment type="caution">
    <text evidence="1">The sequence shown here is derived from an EMBL/GenBank/DDBJ whole genome shotgun (WGS) entry which is preliminary data.</text>
</comment>
<accession>A0A2M8EIA1</accession>
<proteinExistence type="predicted"/>
<protein>
    <submittedName>
        <fullName evidence="1">Uncharacterized protein</fullName>
    </submittedName>
</protein>
<organism evidence="1 2">
    <name type="scientific">candidate division WWE3 bacterium CG_4_9_14_0_2_um_filter_48_10</name>
    <dbReference type="NCBI Taxonomy" id="1975078"/>
    <lineage>
        <taxon>Bacteria</taxon>
        <taxon>Katanobacteria</taxon>
    </lineage>
</organism>
<dbReference type="NCBIfam" id="NF047446">
    <property type="entry name" value="barrel_OmpL47"/>
    <property type="match status" value="1"/>
</dbReference>
<evidence type="ECO:0000313" key="2">
    <source>
        <dbReference type="Proteomes" id="UP000228781"/>
    </source>
</evidence>
<dbReference type="Proteomes" id="UP000228781">
    <property type="component" value="Unassembled WGS sequence"/>
</dbReference>
<name>A0A2M8EIA1_UNCKA</name>
<gene>
    <name evidence="1" type="ORF">CO059_02655</name>
</gene>
<reference evidence="2" key="1">
    <citation type="submission" date="2017-09" db="EMBL/GenBank/DDBJ databases">
        <title>Depth-based differentiation of microbial function through sediment-hosted aquifers and enrichment of novel symbionts in the deep terrestrial subsurface.</title>
        <authorList>
            <person name="Probst A.J."/>
            <person name="Ladd B."/>
            <person name="Jarett J.K."/>
            <person name="Geller-Mcgrath D.E."/>
            <person name="Sieber C.M.K."/>
            <person name="Emerson J.B."/>
            <person name="Anantharaman K."/>
            <person name="Thomas B.C."/>
            <person name="Malmstrom R."/>
            <person name="Stieglmeier M."/>
            <person name="Klingl A."/>
            <person name="Woyke T."/>
            <person name="Ryan C.M."/>
            <person name="Banfield J.F."/>
        </authorList>
    </citation>
    <scope>NUCLEOTIDE SEQUENCE [LARGE SCALE GENOMIC DNA]</scope>
</reference>
<feature type="non-terminal residue" evidence="1">
    <location>
        <position position="1"/>
    </location>
</feature>
<sequence>IYSIRYNLSNGYGYWGDEGVVTIKMDKTSPSTALFHDGPSYEDKEGKLFVSPETQFSLEAKDNLSGVAETNYSYRDGEEEVYEEPFSLDGADGDYAINYHSTDVADNVEPENSQEVYLDATLPVSTDDSDGEWHSSENVTVAITSIDGEGSGVQKIVYQKV</sequence>
<evidence type="ECO:0000313" key="1">
    <source>
        <dbReference type="EMBL" id="PJC22283.1"/>
    </source>
</evidence>